<dbReference type="PANTHER" id="PTHR32125:SF4">
    <property type="entry name" value="2-C-METHYL-D-ERYTHRITOL 4-PHOSPHATE CYTIDYLYLTRANSFERASE, CHLOROPLASTIC"/>
    <property type="match status" value="1"/>
</dbReference>
<dbReference type="FunFam" id="3.90.550.10:FF:000003">
    <property type="entry name" value="2-C-methyl-D-erythritol 4-phosphate cytidylyltransferase"/>
    <property type="match status" value="1"/>
</dbReference>
<proteinExistence type="inferred from homology"/>
<evidence type="ECO:0000256" key="3">
    <source>
        <dbReference type="HAMAP-Rule" id="MF_00108"/>
    </source>
</evidence>
<reference evidence="4" key="2">
    <citation type="submission" date="2020-09" db="EMBL/GenBank/DDBJ databases">
        <authorList>
            <person name="Sun Q."/>
            <person name="Zhou Y."/>
        </authorList>
    </citation>
    <scope>NUCLEOTIDE SEQUENCE</scope>
    <source>
        <strain evidence="4">CGMCC 1.15448</strain>
    </source>
</reference>
<comment type="similarity">
    <text evidence="3">Belongs to the IspD/TarI cytidylyltransferase family. IspD subfamily.</text>
</comment>
<comment type="pathway">
    <text evidence="3">Isoprenoid biosynthesis; isopentenyl diphosphate biosynthesis via DXP pathway; isopentenyl diphosphate from 1-deoxy-D-xylulose 5-phosphate: step 2/6.</text>
</comment>
<dbReference type="EC" id="2.7.7.60" evidence="3"/>
<dbReference type="UniPathway" id="UPA00056">
    <property type="reaction ID" value="UER00093"/>
</dbReference>
<feature type="site" description="Positions MEP for the nucleophilic attack" evidence="3">
    <location>
        <position position="206"/>
    </location>
</feature>
<dbReference type="SUPFAM" id="SSF53448">
    <property type="entry name" value="Nucleotide-diphospho-sugar transferases"/>
    <property type="match status" value="1"/>
</dbReference>
<evidence type="ECO:0000313" key="4">
    <source>
        <dbReference type="EMBL" id="GGB15004.1"/>
    </source>
</evidence>
<comment type="caution">
    <text evidence="4">The sequence shown here is derived from an EMBL/GenBank/DDBJ whole genome shotgun (WGS) entry which is preliminary data.</text>
</comment>
<dbReference type="CDD" id="cd02516">
    <property type="entry name" value="CDP-ME_synthetase"/>
    <property type="match status" value="1"/>
</dbReference>
<dbReference type="Proteomes" id="UP000607559">
    <property type="component" value="Unassembled WGS sequence"/>
</dbReference>
<feature type="site" description="Transition state stabilizer" evidence="3">
    <location>
        <position position="15"/>
    </location>
</feature>
<dbReference type="GO" id="GO:0019288">
    <property type="term" value="P:isopentenyl diphosphate biosynthetic process, methylerythritol 4-phosphate pathway"/>
    <property type="evidence" value="ECO:0007669"/>
    <property type="project" value="UniProtKB-UniRule"/>
</dbReference>
<sequence length="225" mass="24239">MKKYAVIVAGGSGSRMGKPVPKQFLLLQGKSVLWYSLNTFLSAYDDCAIVLVVPAAYWEAAQAIAGSTIAPERVVIVVGGETRFHSVRNGLKLVEGESVVAVHDGVRCLASVGLVRRCFEEAMRMGSAIPVVDCKDSVRWVEGEGSKPLDRDRIKLVQTPQTFLSSILMGAFERVGEGAGFTDEATVVEAAGHPVHLVEGEVNNIKITLPADLVFAERVVLEMNL</sequence>
<dbReference type="InterPro" id="IPR029044">
    <property type="entry name" value="Nucleotide-diphossugar_trans"/>
</dbReference>
<reference evidence="4" key="1">
    <citation type="journal article" date="2014" name="Int. J. Syst. Evol. Microbiol.">
        <title>Complete genome sequence of Corynebacterium casei LMG S-19264T (=DSM 44701T), isolated from a smear-ripened cheese.</title>
        <authorList>
            <consortium name="US DOE Joint Genome Institute (JGI-PGF)"/>
            <person name="Walter F."/>
            <person name="Albersmeier A."/>
            <person name="Kalinowski J."/>
            <person name="Ruckert C."/>
        </authorList>
    </citation>
    <scope>NUCLEOTIDE SEQUENCE</scope>
    <source>
        <strain evidence="4">CGMCC 1.15448</strain>
    </source>
</reference>
<organism evidence="4 5">
    <name type="scientific">Puia dinghuensis</name>
    <dbReference type="NCBI Taxonomy" id="1792502"/>
    <lineage>
        <taxon>Bacteria</taxon>
        <taxon>Pseudomonadati</taxon>
        <taxon>Bacteroidota</taxon>
        <taxon>Chitinophagia</taxon>
        <taxon>Chitinophagales</taxon>
        <taxon>Chitinophagaceae</taxon>
        <taxon>Puia</taxon>
    </lineage>
</organism>
<dbReference type="NCBIfam" id="TIGR00453">
    <property type="entry name" value="ispD"/>
    <property type="match status" value="1"/>
</dbReference>
<comment type="function">
    <text evidence="3">Catalyzes the formation of 4-diphosphocytidyl-2-C-methyl-D-erythritol from CTP and 2-C-methyl-D-erythritol 4-phosphate (MEP).</text>
</comment>
<evidence type="ECO:0000256" key="1">
    <source>
        <dbReference type="ARBA" id="ARBA00022679"/>
    </source>
</evidence>
<feature type="site" description="Positions MEP for the nucleophilic attack" evidence="3">
    <location>
        <position position="151"/>
    </location>
</feature>
<keyword evidence="2 3" id="KW-0548">Nucleotidyltransferase</keyword>
<dbReference type="InterPro" id="IPR050088">
    <property type="entry name" value="IspD/TarI_cytidylyltransf_bact"/>
</dbReference>
<dbReference type="InterPro" id="IPR034683">
    <property type="entry name" value="IspD/TarI"/>
</dbReference>
<evidence type="ECO:0000313" key="5">
    <source>
        <dbReference type="Proteomes" id="UP000607559"/>
    </source>
</evidence>
<keyword evidence="5" id="KW-1185">Reference proteome</keyword>
<dbReference type="Gene3D" id="3.90.550.10">
    <property type="entry name" value="Spore Coat Polysaccharide Biosynthesis Protein SpsA, Chain A"/>
    <property type="match status" value="1"/>
</dbReference>
<dbReference type="EMBL" id="BMJC01000005">
    <property type="protein sequence ID" value="GGB15004.1"/>
    <property type="molecule type" value="Genomic_DNA"/>
</dbReference>
<dbReference type="InterPro" id="IPR001228">
    <property type="entry name" value="IspD"/>
</dbReference>
<dbReference type="HAMAP" id="MF_00108">
    <property type="entry name" value="IspD"/>
    <property type="match status" value="1"/>
</dbReference>
<dbReference type="RefSeq" id="WP_188935757.1">
    <property type="nucleotide sequence ID" value="NZ_BMJC01000005.1"/>
</dbReference>
<dbReference type="PANTHER" id="PTHR32125">
    <property type="entry name" value="2-C-METHYL-D-ERYTHRITOL 4-PHOSPHATE CYTIDYLYLTRANSFERASE, CHLOROPLASTIC"/>
    <property type="match status" value="1"/>
</dbReference>
<dbReference type="AlphaFoldDB" id="A0A8J2UH65"/>
<protein>
    <recommendedName>
        <fullName evidence="3">2-C-methyl-D-erythritol 4-phosphate cytidylyltransferase</fullName>
        <ecNumber evidence="3">2.7.7.60</ecNumber>
    </recommendedName>
    <alternativeName>
        <fullName evidence="3">4-diphosphocytidyl-2C-methyl-D-erythritol synthase</fullName>
    </alternativeName>
    <alternativeName>
        <fullName evidence="3">MEP cytidylyltransferase</fullName>
        <shortName evidence="3">MCT</shortName>
    </alternativeName>
</protein>
<name>A0A8J2UH65_9BACT</name>
<feature type="site" description="Transition state stabilizer" evidence="3">
    <location>
        <position position="22"/>
    </location>
</feature>
<gene>
    <name evidence="3 4" type="primary">ispD</name>
    <name evidence="4" type="ORF">GCM10011511_43440</name>
</gene>
<keyword evidence="1 3" id="KW-0808">Transferase</keyword>
<evidence type="ECO:0000256" key="2">
    <source>
        <dbReference type="ARBA" id="ARBA00022695"/>
    </source>
</evidence>
<comment type="catalytic activity">
    <reaction evidence="3">
        <text>2-C-methyl-D-erythritol 4-phosphate + CTP + H(+) = 4-CDP-2-C-methyl-D-erythritol + diphosphate</text>
        <dbReference type="Rhea" id="RHEA:13429"/>
        <dbReference type="ChEBI" id="CHEBI:15378"/>
        <dbReference type="ChEBI" id="CHEBI:33019"/>
        <dbReference type="ChEBI" id="CHEBI:37563"/>
        <dbReference type="ChEBI" id="CHEBI:57823"/>
        <dbReference type="ChEBI" id="CHEBI:58262"/>
        <dbReference type="EC" id="2.7.7.60"/>
    </reaction>
</comment>
<dbReference type="GO" id="GO:0050518">
    <property type="term" value="F:2-C-methyl-D-erythritol 4-phosphate cytidylyltransferase activity"/>
    <property type="evidence" value="ECO:0007669"/>
    <property type="project" value="UniProtKB-UniRule"/>
</dbReference>
<keyword evidence="3" id="KW-0414">Isoprene biosynthesis</keyword>
<accession>A0A8J2UH65</accession>
<dbReference type="Pfam" id="PF01128">
    <property type="entry name" value="IspD"/>
    <property type="match status" value="1"/>
</dbReference>